<evidence type="ECO:0000256" key="2">
    <source>
        <dbReference type="ARBA" id="ARBA00022692"/>
    </source>
</evidence>
<protein>
    <recommendedName>
        <fullName evidence="8">Mn2+ efflux pump MntP</fullName>
    </recommendedName>
</protein>
<feature type="transmembrane region" description="Helical" evidence="5">
    <location>
        <begin position="115"/>
        <end position="135"/>
    </location>
</feature>
<keyword evidence="4 5" id="KW-0472">Membrane</keyword>
<keyword evidence="1" id="KW-1003">Cell membrane</keyword>
<feature type="transmembrane region" description="Helical" evidence="5">
    <location>
        <begin position="28"/>
        <end position="53"/>
    </location>
</feature>
<reference evidence="6 7" key="1">
    <citation type="submission" date="2018-08" db="EMBL/GenBank/DDBJ databases">
        <title>Lysinibacillus sp. YLB-03 draft genome sequence.</title>
        <authorList>
            <person name="Yu L."/>
        </authorList>
    </citation>
    <scope>NUCLEOTIDE SEQUENCE [LARGE SCALE GENOMIC DNA]</scope>
    <source>
        <strain evidence="6 7">YLB-03</strain>
    </source>
</reference>
<dbReference type="EMBL" id="QWEI01000001">
    <property type="protein sequence ID" value="RHW40013.1"/>
    <property type="molecule type" value="Genomic_DNA"/>
</dbReference>
<accession>A0A396SE79</accession>
<dbReference type="Pfam" id="PF02659">
    <property type="entry name" value="Mntp"/>
    <property type="match status" value="1"/>
</dbReference>
<evidence type="ECO:0000256" key="4">
    <source>
        <dbReference type="ARBA" id="ARBA00023136"/>
    </source>
</evidence>
<keyword evidence="7" id="KW-1185">Reference proteome</keyword>
<evidence type="ECO:0008006" key="8">
    <source>
        <dbReference type="Google" id="ProtNLM"/>
    </source>
</evidence>
<dbReference type="OrthoDB" id="2452195at2"/>
<dbReference type="AlphaFoldDB" id="A0A396SE79"/>
<organism evidence="6 7">
    <name type="scientific">Ureibacillus yapensis</name>
    <dbReference type="NCBI Taxonomy" id="2304605"/>
    <lineage>
        <taxon>Bacteria</taxon>
        <taxon>Bacillati</taxon>
        <taxon>Bacillota</taxon>
        <taxon>Bacilli</taxon>
        <taxon>Bacillales</taxon>
        <taxon>Caryophanaceae</taxon>
        <taxon>Ureibacillus</taxon>
    </lineage>
</organism>
<gene>
    <name evidence="6" type="ORF">D1B33_03965</name>
</gene>
<sequence>MQEILTGLIVALDVVALYLLLPDVKQRFILSAWTAILHMVFPIIGFSLGTWMLNILLQWSNLISSILLFAIGLQLILSSKNRQTITIPLAILALTASLDTFSVSISFGMLNLQKYLFIVSAGLWTFVLSYISLYVAKSSLKIKGDPLKWLAGIALIAISIYTFIQSIDYP</sequence>
<dbReference type="PANTHER" id="PTHR35529">
    <property type="entry name" value="MANGANESE EFFLUX PUMP MNTP-RELATED"/>
    <property type="match status" value="1"/>
</dbReference>
<proteinExistence type="predicted"/>
<evidence type="ECO:0000256" key="3">
    <source>
        <dbReference type="ARBA" id="ARBA00022989"/>
    </source>
</evidence>
<evidence type="ECO:0000256" key="1">
    <source>
        <dbReference type="ARBA" id="ARBA00022475"/>
    </source>
</evidence>
<dbReference type="Proteomes" id="UP000265692">
    <property type="component" value="Unassembled WGS sequence"/>
</dbReference>
<feature type="transmembrane region" description="Helical" evidence="5">
    <location>
        <begin position="6"/>
        <end position="21"/>
    </location>
</feature>
<dbReference type="PANTHER" id="PTHR35529:SF1">
    <property type="entry name" value="MANGANESE EFFLUX PUMP MNTP-RELATED"/>
    <property type="match status" value="1"/>
</dbReference>
<dbReference type="InterPro" id="IPR003810">
    <property type="entry name" value="Mntp/YtaF"/>
</dbReference>
<feature type="transmembrane region" description="Helical" evidence="5">
    <location>
        <begin position="89"/>
        <end position="109"/>
    </location>
</feature>
<evidence type="ECO:0000313" key="7">
    <source>
        <dbReference type="Proteomes" id="UP000265692"/>
    </source>
</evidence>
<evidence type="ECO:0000256" key="5">
    <source>
        <dbReference type="SAM" id="Phobius"/>
    </source>
</evidence>
<dbReference type="RefSeq" id="WP_118875022.1">
    <property type="nucleotide sequence ID" value="NZ_QWEI01000001.1"/>
</dbReference>
<feature type="transmembrane region" description="Helical" evidence="5">
    <location>
        <begin position="59"/>
        <end position="77"/>
    </location>
</feature>
<name>A0A396SE79_9BACL</name>
<evidence type="ECO:0000313" key="6">
    <source>
        <dbReference type="EMBL" id="RHW40013.1"/>
    </source>
</evidence>
<feature type="transmembrane region" description="Helical" evidence="5">
    <location>
        <begin position="147"/>
        <end position="164"/>
    </location>
</feature>
<keyword evidence="3 5" id="KW-1133">Transmembrane helix</keyword>
<comment type="caution">
    <text evidence="6">The sequence shown here is derived from an EMBL/GenBank/DDBJ whole genome shotgun (WGS) entry which is preliminary data.</text>
</comment>
<keyword evidence="2 5" id="KW-0812">Transmembrane</keyword>